<name>A0ABN2V7Z0_9ACTN</name>
<gene>
    <name evidence="1" type="ORF">GCM10009839_73870</name>
</gene>
<dbReference type="RefSeq" id="WP_344670357.1">
    <property type="nucleotide sequence ID" value="NZ_BAAAQN010000059.1"/>
</dbReference>
<dbReference type="EMBL" id="BAAAQN010000059">
    <property type="protein sequence ID" value="GAA2054753.1"/>
    <property type="molecule type" value="Genomic_DNA"/>
</dbReference>
<evidence type="ECO:0000313" key="1">
    <source>
        <dbReference type="EMBL" id="GAA2054753.1"/>
    </source>
</evidence>
<protein>
    <submittedName>
        <fullName evidence="1">Uncharacterized protein</fullName>
    </submittedName>
</protein>
<proteinExistence type="predicted"/>
<dbReference type="Proteomes" id="UP001500751">
    <property type="component" value="Unassembled WGS sequence"/>
</dbReference>
<sequence>MRIEDTGLSALLAAGRLPGVRAATRVPGLGLLGQQALTEQFVALLGLARAGRPARMSTLFGTFLLPATGADLRGLLDAAIAAEALGDADEVDAAGRRHRLPECAPLPEVPREFADLIMIGAEDVAVGVRGEITLQWPAAARRLARHLVLNASDDTLLDRLAVEAESARADERREQRRAALDRRILLHLDAVKPDCFAGLTGATPESPIAVDGLAHLLTAMIVTAETVGPRALALLAADGHTDRAHVEAAVHKAAVLWPEVFAVAQRVARPFEWNDLEIEAGTEILVLSSVLARGGAHQAPVTATALDQPWQLSNLCAAPRRCTTRELALAATTELLVAVLANGVPQLLAPHLNPARPPVRLDPRRVRVELTGPGAGPRLRGLEATAAELDAHCAALLDLASDQCWDHADGIRTRGVLLAHARRCAVAAHDVRRTARPVP</sequence>
<comment type="caution">
    <text evidence="1">The sequence shown here is derived from an EMBL/GenBank/DDBJ whole genome shotgun (WGS) entry which is preliminary data.</text>
</comment>
<organism evidence="1 2">
    <name type="scientific">Catenulispora yoronensis</name>
    <dbReference type="NCBI Taxonomy" id="450799"/>
    <lineage>
        <taxon>Bacteria</taxon>
        <taxon>Bacillati</taxon>
        <taxon>Actinomycetota</taxon>
        <taxon>Actinomycetes</taxon>
        <taxon>Catenulisporales</taxon>
        <taxon>Catenulisporaceae</taxon>
        <taxon>Catenulispora</taxon>
    </lineage>
</organism>
<evidence type="ECO:0000313" key="2">
    <source>
        <dbReference type="Proteomes" id="UP001500751"/>
    </source>
</evidence>
<accession>A0ABN2V7Z0</accession>
<reference evidence="1 2" key="1">
    <citation type="journal article" date="2019" name="Int. J. Syst. Evol. Microbiol.">
        <title>The Global Catalogue of Microorganisms (GCM) 10K type strain sequencing project: providing services to taxonomists for standard genome sequencing and annotation.</title>
        <authorList>
            <consortium name="The Broad Institute Genomics Platform"/>
            <consortium name="The Broad Institute Genome Sequencing Center for Infectious Disease"/>
            <person name="Wu L."/>
            <person name="Ma J."/>
        </authorList>
    </citation>
    <scope>NUCLEOTIDE SEQUENCE [LARGE SCALE GENOMIC DNA]</scope>
    <source>
        <strain evidence="1 2">JCM 16014</strain>
    </source>
</reference>
<keyword evidence="2" id="KW-1185">Reference proteome</keyword>